<dbReference type="Proteomes" id="UP000298061">
    <property type="component" value="Unassembled WGS sequence"/>
</dbReference>
<dbReference type="AlphaFoldDB" id="A0A4Y9ZID0"/>
<proteinExistence type="predicted"/>
<sequence>MPDPDGTLPESDLDSVVSSLSFFPFQLDPADCDPSSLATIVDSVFRCAYAEEFDKTVEGDTSTCKRIFSFIEKKALQ</sequence>
<evidence type="ECO:0000313" key="1">
    <source>
        <dbReference type="EMBL" id="TFY74412.1"/>
    </source>
</evidence>
<evidence type="ECO:0000313" key="2">
    <source>
        <dbReference type="Proteomes" id="UP000298061"/>
    </source>
</evidence>
<reference evidence="1 2" key="1">
    <citation type="submission" date="2019-02" db="EMBL/GenBank/DDBJ databases">
        <title>Genome sequencing of the rare red list fungi Hericium alpestre (H. flagellum).</title>
        <authorList>
            <person name="Buettner E."/>
            <person name="Kellner H."/>
        </authorList>
    </citation>
    <scope>NUCLEOTIDE SEQUENCE [LARGE SCALE GENOMIC DNA]</scope>
    <source>
        <strain evidence="1 2">DSM 108284</strain>
    </source>
</reference>
<keyword evidence="2" id="KW-1185">Reference proteome</keyword>
<accession>A0A4Y9ZID0</accession>
<gene>
    <name evidence="1" type="ORF">EWM64_g9600</name>
</gene>
<name>A0A4Y9ZID0_9AGAM</name>
<protein>
    <submittedName>
        <fullName evidence="1">Uncharacterized protein</fullName>
    </submittedName>
</protein>
<comment type="caution">
    <text evidence="1">The sequence shown here is derived from an EMBL/GenBank/DDBJ whole genome shotgun (WGS) entry which is preliminary data.</text>
</comment>
<organism evidence="1 2">
    <name type="scientific">Hericium alpestre</name>
    <dbReference type="NCBI Taxonomy" id="135208"/>
    <lineage>
        <taxon>Eukaryota</taxon>
        <taxon>Fungi</taxon>
        <taxon>Dikarya</taxon>
        <taxon>Basidiomycota</taxon>
        <taxon>Agaricomycotina</taxon>
        <taxon>Agaricomycetes</taxon>
        <taxon>Russulales</taxon>
        <taxon>Hericiaceae</taxon>
        <taxon>Hericium</taxon>
    </lineage>
</organism>
<dbReference type="EMBL" id="SFCI01002100">
    <property type="protein sequence ID" value="TFY74412.1"/>
    <property type="molecule type" value="Genomic_DNA"/>
</dbReference>